<gene>
    <name evidence="1" type="ORF">CDAR_41991</name>
</gene>
<dbReference type="Proteomes" id="UP001054837">
    <property type="component" value="Unassembled WGS sequence"/>
</dbReference>
<comment type="caution">
    <text evidence="1">The sequence shown here is derived from an EMBL/GenBank/DDBJ whole genome shotgun (WGS) entry which is preliminary data.</text>
</comment>
<dbReference type="EMBL" id="BPLQ01006245">
    <property type="protein sequence ID" value="GIY21028.1"/>
    <property type="molecule type" value="Genomic_DNA"/>
</dbReference>
<evidence type="ECO:0000313" key="2">
    <source>
        <dbReference type="Proteomes" id="UP001054837"/>
    </source>
</evidence>
<organism evidence="1 2">
    <name type="scientific">Caerostris darwini</name>
    <dbReference type="NCBI Taxonomy" id="1538125"/>
    <lineage>
        <taxon>Eukaryota</taxon>
        <taxon>Metazoa</taxon>
        <taxon>Ecdysozoa</taxon>
        <taxon>Arthropoda</taxon>
        <taxon>Chelicerata</taxon>
        <taxon>Arachnida</taxon>
        <taxon>Araneae</taxon>
        <taxon>Araneomorphae</taxon>
        <taxon>Entelegynae</taxon>
        <taxon>Araneoidea</taxon>
        <taxon>Araneidae</taxon>
        <taxon>Caerostris</taxon>
    </lineage>
</organism>
<accession>A0AAV4RGC7</accession>
<evidence type="ECO:0000313" key="1">
    <source>
        <dbReference type="EMBL" id="GIY21028.1"/>
    </source>
</evidence>
<proteinExistence type="predicted"/>
<reference evidence="1 2" key="1">
    <citation type="submission" date="2021-06" db="EMBL/GenBank/DDBJ databases">
        <title>Caerostris darwini draft genome.</title>
        <authorList>
            <person name="Kono N."/>
            <person name="Arakawa K."/>
        </authorList>
    </citation>
    <scope>NUCLEOTIDE SEQUENCE [LARGE SCALE GENOMIC DNA]</scope>
</reference>
<dbReference type="AlphaFoldDB" id="A0AAV4RGC7"/>
<sequence>MTMCEKGNVGEWLLEWRWTRMVMGENAMGGMVMWENGFENGDGRDWLWAGIVMSDNGYEQEWRRAGMVMGGNGDGRE</sequence>
<keyword evidence="2" id="KW-1185">Reference proteome</keyword>
<protein>
    <submittedName>
        <fullName evidence="1">Uncharacterized protein</fullName>
    </submittedName>
</protein>
<name>A0AAV4RGC7_9ARAC</name>